<proteinExistence type="predicted"/>
<evidence type="ECO:0000313" key="4">
    <source>
        <dbReference type="Proteomes" id="UP000269396"/>
    </source>
</evidence>
<keyword evidence="4" id="KW-1185">Reference proteome</keyword>
<reference evidence="3 4" key="1">
    <citation type="submission" date="2018-11" db="EMBL/GenBank/DDBJ databases">
        <authorList>
            <consortium name="Pathogen Informatics"/>
        </authorList>
    </citation>
    <scope>NUCLEOTIDE SEQUENCE [LARGE SCALE GENOMIC DNA]</scope>
    <source>
        <strain>Denwood</strain>
        <strain evidence="4">Zambia</strain>
    </source>
</reference>
<keyword evidence="2" id="KW-0472">Membrane</keyword>
<feature type="transmembrane region" description="Helical" evidence="2">
    <location>
        <begin position="225"/>
        <end position="249"/>
    </location>
</feature>
<organism evidence="3 4">
    <name type="scientific">Schistosoma mattheei</name>
    <dbReference type="NCBI Taxonomy" id="31246"/>
    <lineage>
        <taxon>Eukaryota</taxon>
        <taxon>Metazoa</taxon>
        <taxon>Spiralia</taxon>
        <taxon>Lophotrochozoa</taxon>
        <taxon>Platyhelminthes</taxon>
        <taxon>Trematoda</taxon>
        <taxon>Digenea</taxon>
        <taxon>Strigeidida</taxon>
        <taxon>Schistosomatoidea</taxon>
        <taxon>Schistosomatidae</taxon>
        <taxon>Schistosoma</taxon>
    </lineage>
</organism>
<accession>A0A183PE37</accession>
<feature type="compositionally biased region" description="Basic and acidic residues" evidence="1">
    <location>
        <begin position="43"/>
        <end position="57"/>
    </location>
</feature>
<keyword evidence="2" id="KW-1133">Transmembrane helix</keyword>
<feature type="compositionally biased region" description="Low complexity" evidence="1">
    <location>
        <begin position="10"/>
        <end position="29"/>
    </location>
</feature>
<sequence>MDFETKPNMNENQQPQSVQSSSSPNVDNSSLDHPNSHPTVNHVIHEENGNDDEGRYTHDEIHLNNHHNHSNPLTAGSKVCGAAFNTMPIYDPQGSLVGLQASTDRNLLEDFDNEGRNEPLGYSTYLESGFHHHHLHNQYNLALQQNANMVPGEYNLPYQQAQYQQPQNHQQTHYVHQYQPQAAKTLLVRSASGIIGIDQNNHNNPDAFRPLSDETFDKCPIVCSLFAILCCPITIWCSLPALVYSLCAYSDYRASDIIQYRRKSDISRHLVITACIVGLLLCITWATLTFFYYELMLSVFNDIIRVIFQRIRSGI</sequence>
<evidence type="ECO:0000256" key="1">
    <source>
        <dbReference type="SAM" id="MobiDB-lite"/>
    </source>
</evidence>
<dbReference type="EMBL" id="UZAL01032630">
    <property type="protein sequence ID" value="VDP61393.1"/>
    <property type="molecule type" value="Genomic_DNA"/>
</dbReference>
<name>A0A183PE37_9TREM</name>
<keyword evidence="2" id="KW-0812">Transmembrane</keyword>
<dbReference type="AlphaFoldDB" id="A0A183PE37"/>
<dbReference type="Proteomes" id="UP000269396">
    <property type="component" value="Unassembled WGS sequence"/>
</dbReference>
<evidence type="ECO:0000313" key="3">
    <source>
        <dbReference type="EMBL" id="VDP61393.1"/>
    </source>
</evidence>
<protein>
    <submittedName>
        <fullName evidence="3">Uncharacterized protein</fullName>
    </submittedName>
</protein>
<evidence type="ECO:0000256" key="2">
    <source>
        <dbReference type="SAM" id="Phobius"/>
    </source>
</evidence>
<feature type="transmembrane region" description="Helical" evidence="2">
    <location>
        <begin position="270"/>
        <end position="293"/>
    </location>
</feature>
<gene>
    <name evidence="3" type="ORF">SMTD_LOCUS12623</name>
</gene>
<feature type="region of interest" description="Disordered" evidence="1">
    <location>
        <begin position="1"/>
        <end position="57"/>
    </location>
</feature>